<accession>A0AAW1UHQ3</accession>
<comment type="caution">
    <text evidence="3">The sequence shown here is derived from an EMBL/GenBank/DDBJ whole genome shotgun (WGS) entry which is preliminary data.</text>
</comment>
<proteinExistence type="predicted"/>
<feature type="signal peptide" evidence="2">
    <location>
        <begin position="1"/>
        <end position="25"/>
    </location>
</feature>
<evidence type="ECO:0000256" key="1">
    <source>
        <dbReference type="SAM" id="MobiDB-lite"/>
    </source>
</evidence>
<evidence type="ECO:0000313" key="3">
    <source>
        <dbReference type="EMBL" id="KAK9882173.1"/>
    </source>
</evidence>
<feature type="region of interest" description="Disordered" evidence="1">
    <location>
        <begin position="36"/>
        <end position="75"/>
    </location>
</feature>
<name>A0AAW1UHQ3_9CUCU</name>
<protein>
    <submittedName>
        <fullName evidence="3">Uncharacterized protein</fullName>
    </submittedName>
</protein>
<reference evidence="3 4" key="1">
    <citation type="submission" date="2023-03" db="EMBL/GenBank/DDBJ databases">
        <title>Genome insight into feeding habits of ladybird beetles.</title>
        <authorList>
            <person name="Li H.-S."/>
            <person name="Huang Y.-H."/>
            <person name="Pang H."/>
        </authorList>
    </citation>
    <scope>NUCLEOTIDE SEQUENCE [LARGE SCALE GENOMIC DNA]</scope>
    <source>
        <strain evidence="3">SYSU_2023b</strain>
        <tissue evidence="3">Whole body</tissue>
    </source>
</reference>
<evidence type="ECO:0000313" key="4">
    <source>
        <dbReference type="Proteomes" id="UP001431783"/>
    </source>
</evidence>
<dbReference type="Proteomes" id="UP001431783">
    <property type="component" value="Unassembled WGS sequence"/>
</dbReference>
<keyword evidence="4" id="KW-1185">Reference proteome</keyword>
<dbReference type="AlphaFoldDB" id="A0AAW1UHQ3"/>
<feature type="compositionally biased region" description="Polar residues" evidence="1">
    <location>
        <begin position="59"/>
        <end position="71"/>
    </location>
</feature>
<gene>
    <name evidence="3" type="ORF">WA026_019687</name>
</gene>
<keyword evidence="2" id="KW-0732">Signal</keyword>
<feature type="chain" id="PRO_5044013570" evidence="2">
    <location>
        <begin position="26"/>
        <end position="176"/>
    </location>
</feature>
<sequence length="176" mass="20552">MSSFCLVTRLVLLFSVIICMECAIANKPIRNKHAHNMIHKEDKSSNGTIVDESDEDSVKSVTSIDHPNTSTPEDDIVESANRRRTSLKITIPLHHQQEKQLSSIKHPLPKGMHDIMPHEHSHQGIMNQHKVHHDFLIHEGPKLQRRLHHHFTLEEIRQRRKELRENYKPNARRCLM</sequence>
<evidence type="ECO:0000256" key="2">
    <source>
        <dbReference type="SAM" id="SignalP"/>
    </source>
</evidence>
<dbReference type="EMBL" id="JARQZJ010000073">
    <property type="protein sequence ID" value="KAK9882173.1"/>
    <property type="molecule type" value="Genomic_DNA"/>
</dbReference>
<organism evidence="3 4">
    <name type="scientific">Henosepilachna vigintioctopunctata</name>
    <dbReference type="NCBI Taxonomy" id="420089"/>
    <lineage>
        <taxon>Eukaryota</taxon>
        <taxon>Metazoa</taxon>
        <taxon>Ecdysozoa</taxon>
        <taxon>Arthropoda</taxon>
        <taxon>Hexapoda</taxon>
        <taxon>Insecta</taxon>
        <taxon>Pterygota</taxon>
        <taxon>Neoptera</taxon>
        <taxon>Endopterygota</taxon>
        <taxon>Coleoptera</taxon>
        <taxon>Polyphaga</taxon>
        <taxon>Cucujiformia</taxon>
        <taxon>Coccinelloidea</taxon>
        <taxon>Coccinellidae</taxon>
        <taxon>Epilachninae</taxon>
        <taxon>Epilachnini</taxon>
        <taxon>Henosepilachna</taxon>
    </lineage>
</organism>